<dbReference type="SUPFAM" id="SSF81653">
    <property type="entry name" value="Calcium ATPase, transduction domain A"/>
    <property type="match status" value="1"/>
</dbReference>
<dbReference type="Gene3D" id="2.70.150.10">
    <property type="entry name" value="Calcium-transporting ATPase, cytoplasmic transduction domain A"/>
    <property type="match status" value="1"/>
</dbReference>
<dbReference type="SUPFAM" id="SSF81665">
    <property type="entry name" value="Calcium ATPase, transmembrane domain M"/>
    <property type="match status" value="1"/>
</dbReference>
<dbReference type="GO" id="GO:0030007">
    <property type="term" value="P:intracellular potassium ion homeostasis"/>
    <property type="evidence" value="ECO:0007669"/>
    <property type="project" value="TreeGrafter"/>
</dbReference>
<dbReference type="InterPro" id="IPR036412">
    <property type="entry name" value="HAD-like_sf"/>
</dbReference>
<evidence type="ECO:0000256" key="6">
    <source>
        <dbReference type="ARBA" id="ARBA00022840"/>
    </source>
</evidence>
<feature type="transmembrane region" description="Helical" evidence="10">
    <location>
        <begin position="816"/>
        <end position="833"/>
    </location>
</feature>
<evidence type="ECO:0000259" key="11">
    <source>
        <dbReference type="SMART" id="SM00831"/>
    </source>
</evidence>
<dbReference type="EMBL" id="MWDQ01000080">
    <property type="protein sequence ID" value="OQB73461.1"/>
    <property type="molecule type" value="Genomic_DNA"/>
</dbReference>
<feature type="transmembrane region" description="Helical" evidence="10">
    <location>
        <begin position="67"/>
        <end position="83"/>
    </location>
</feature>
<dbReference type="SMART" id="SM00831">
    <property type="entry name" value="Cation_ATPase_N"/>
    <property type="match status" value="1"/>
</dbReference>
<feature type="transmembrane region" description="Helical" evidence="10">
    <location>
        <begin position="716"/>
        <end position="738"/>
    </location>
</feature>
<evidence type="ECO:0000256" key="8">
    <source>
        <dbReference type="ARBA" id="ARBA00022989"/>
    </source>
</evidence>
<evidence type="ECO:0000256" key="9">
    <source>
        <dbReference type="ARBA" id="ARBA00023136"/>
    </source>
</evidence>
<keyword evidence="9 10" id="KW-0472">Membrane</keyword>
<dbReference type="InterPro" id="IPR023299">
    <property type="entry name" value="ATPase_P-typ_cyto_dom_N"/>
</dbReference>
<dbReference type="PRINTS" id="PR00119">
    <property type="entry name" value="CATATPASE"/>
</dbReference>
<keyword evidence="7" id="KW-1278">Translocase</keyword>
<dbReference type="SFLD" id="SFLDG00002">
    <property type="entry name" value="C1.7:_P-type_atpase_like"/>
    <property type="match status" value="1"/>
</dbReference>
<sequence>MEKIKNIYGLTESQAENLLRVHGFNEMPSPERRNLATIALSILKEPMFLLLVACGSIYFVLGNKVEAQMLLAFVFVIMGITFFQERKTERALEALRNLSSPRALVIREGKEKRIPGRQVVPGDIVILTEGDRIPADGEIISSSNLYVDESLITGESEPVRKRFLDKQKDSSIDEKSYFVYAGSLVVSGYGIMKVTYTGAETSVGKIGKSIQNIELEETLVQKEVTGLVKNFSLAGLFLCVIVVISYGLLNFGWLNGVLAGLTLAMAVLPEEFPVVLTIFFALGAWRISRHNVLTRRMPVIETLGATSVLCVDKTGTLTTNQMEVRGLYAEGESLIIGNTQIDTLPEIFHSVVEFGVLAGLEKPFDPMEKALQVFAKKYLAETEHIHNNWTLVYEYPFSENLPSVANVWKSPDGMDYIVAVKGAPEAIADLCHFDSEMQMNLENAVNRMANEGLRVLGVASASFRQDSTLPGKQHDFNFVFLGLIGFMDPPRPSVPSAVELCRRAGIKVVMITGDYPATALNIARKIGLDTTGKIITGQQLEQMDDETFSNEVKNVNIFARVIPEQKLRIVNAYKKNGEIVAMTGDGVNDAPALKSAHIGIAMGEKGTDVAREASDLVLLDDDFSSIVEAIKTGRRIFDNLKKAMAYIISVHVPIAGMSLFPVMMGLPLVLGPVHIVFLEMLIDPACSTVFEAEPAEADLMEKKPRKIDAKVLDRRTFFLTLLQGLIVFGVVFAVFLFALASGHDEKRSRAITYTTLIVANICLILTNRSRTRFAFSRSSFTNRSLVFVSISALAFLILINIIPFLRNLFRFGPLDFHDMLICFASGIASILWFEGVKFFRRKQAT</sequence>
<feature type="transmembrane region" description="Helical" evidence="10">
    <location>
        <begin position="272"/>
        <end position="288"/>
    </location>
</feature>
<dbReference type="Pfam" id="PF00689">
    <property type="entry name" value="Cation_ATPase_C"/>
    <property type="match status" value="1"/>
</dbReference>
<dbReference type="GO" id="GO:1902600">
    <property type="term" value="P:proton transmembrane transport"/>
    <property type="evidence" value="ECO:0007669"/>
    <property type="project" value="TreeGrafter"/>
</dbReference>
<comment type="subcellular location">
    <subcellularLocation>
        <location evidence="1">Cell membrane</location>
        <topology evidence="1">Multi-pass membrane protein</topology>
    </subcellularLocation>
</comment>
<dbReference type="GO" id="GO:0005391">
    <property type="term" value="F:P-type sodium:potassium-exchanging transporter activity"/>
    <property type="evidence" value="ECO:0007669"/>
    <property type="project" value="TreeGrafter"/>
</dbReference>
<dbReference type="GO" id="GO:0005886">
    <property type="term" value="C:plasma membrane"/>
    <property type="evidence" value="ECO:0007669"/>
    <property type="project" value="UniProtKB-SubCell"/>
</dbReference>
<dbReference type="PRINTS" id="PR00120">
    <property type="entry name" value="HATPASE"/>
</dbReference>
<keyword evidence="3" id="KW-1003">Cell membrane</keyword>
<dbReference type="GO" id="GO:0016887">
    <property type="term" value="F:ATP hydrolysis activity"/>
    <property type="evidence" value="ECO:0007669"/>
    <property type="project" value="InterPro"/>
</dbReference>
<dbReference type="Pfam" id="PF00690">
    <property type="entry name" value="Cation_ATPase_N"/>
    <property type="match status" value="1"/>
</dbReference>
<keyword evidence="5" id="KW-0547">Nucleotide-binding</keyword>
<dbReference type="NCBIfam" id="TIGR01494">
    <property type="entry name" value="ATPase_P-type"/>
    <property type="match status" value="2"/>
</dbReference>
<feature type="transmembrane region" description="Helical" evidence="10">
    <location>
        <begin position="231"/>
        <end position="252"/>
    </location>
</feature>
<feature type="transmembrane region" description="Helical" evidence="10">
    <location>
        <begin position="35"/>
        <end position="61"/>
    </location>
</feature>
<dbReference type="InterPro" id="IPR023298">
    <property type="entry name" value="ATPase_P-typ_TM_dom_sf"/>
</dbReference>
<protein>
    <submittedName>
        <fullName evidence="12">Calcium-transporting ATPase</fullName>
        <ecNumber evidence="12">3.6.3.8</ecNumber>
    </submittedName>
</protein>
<dbReference type="InterPro" id="IPR001757">
    <property type="entry name" value="P_typ_ATPase"/>
</dbReference>
<dbReference type="Pfam" id="PF13246">
    <property type="entry name" value="Cation_ATPase"/>
    <property type="match status" value="1"/>
</dbReference>
<evidence type="ECO:0000256" key="4">
    <source>
        <dbReference type="ARBA" id="ARBA00022692"/>
    </source>
</evidence>
<dbReference type="InterPro" id="IPR004014">
    <property type="entry name" value="ATPase_P-typ_cation-transptr_N"/>
</dbReference>
<reference evidence="12" key="1">
    <citation type="submission" date="2017-02" db="EMBL/GenBank/DDBJ databases">
        <title>Delving into the versatile metabolic prowess of the omnipresent phylum Bacteroidetes.</title>
        <authorList>
            <person name="Nobu M.K."/>
            <person name="Mei R."/>
            <person name="Narihiro T."/>
            <person name="Kuroda K."/>
            <person name="Liu W.-T."/>
        </authorList>
    </citation>
    <scope>NUCLEOTIDE SEQUENCE</scope>
    <source>
        <strain evidence="12">ADurb.Bin131</strain>
    </source>
</reference>
<accession>A0A1V6C993</accession>
<evidence type="ECO:0000313" key="12">
    <source>
        <dbReference type="EMBL" id="OQB73461.1"/>
    </source>
</evidence>
<evidence type="ECO:0000256" key="3">
    <source>
        <dbReference type="ARBA" id="ARBA00022475"/>
    </source>
</evidence>
<dbReference type="Pfam" id="PF00122">
    <property type="entry name" value="E1-E2_ATPase"/>
    <property type="match status" value="1"/>
</dbReference>
<dbReference type="EC" id="3.6.3.8" evidence="12"/>
<dbReference type="InterPro" id="IPR023214">
    <property type="entry name" value="HAD_sf"/>
</dbReference>
<dbReference type="GO" id="GO:0006883">
    <property type="term" value="P:intracellular sodium ion homeostasis"/>
    <property type="evidence" value="ECO:0007669"/>
    <property type="project" value="TreeGrafter"/>
</dbReference>
<evidence type="ECO:0000256" key="7">
    <source>
        <dbReference type="ARBA" id="ARBA00022967"/>
    </source>
</evidence>
<dbReference type="InterPro" id="IPR018303">
    <property type="entry name" value="ATPase_P-typ_P_site"/>
</dbReference>
<keyword evidence="6" id="KW-0067">ATP-binding</keyword>
<dbReference type="PROSITE" id="PS00154">
    <property type="entry name" value="ATPASE_E1_E2"/>
    <property type="match status" value="1"/>
</dbReference>
<evidence type="ECO:0000256" key="2">
    <source>
        <dbReference type="ARBA" id="ARBA00005675"/>
    </source>
</evidence>
<dbReference type="SUPFAM" id="SSF81660">
    <property type="entry name" value="Metal cation-transporting ATPase, ATP-binding domain N"/>
    <property type="match status" value="1"/>
</dbReference>
<dbReference type="GO" id="GO:1990573">
    <property type="term" value="P:potassium ion import across plasma membrane"/>
    <property type="evidence" value="ECO:0007669"/>
    <property type="project" value="TreeGrafter"/>
</dbReference>
<dbReference type="GO" id="GO:0005524">
    <property type="term" value="F:ATP binding"/>
    <property type="evidence" value="ECO:0007669"/>
    <property type="project" value="UniProtKB-KW"/>
</dbReference>
<keyword evidence="8 10" id="KW-1133">Transmembrane helix</keyword>
<organism evidence="12">
    <name type="scientific">candidate division TA06 bacterium ADurb.Bin131</name>
    <dbReference type="NCBI Taxonomy" id="1852827"/>
    <lineage>
        <taxon>Bacteria</taxon>
        <taxon>Bacteria division TA06</taxon>
    </lineage>
</organism>
<keyword evidence="12" id="KW-0378">Hydrolase</keyword>
<dbReference type="AlphaFoldDB" id="A0A1V6C993"/>
<keyword evidence="4 10" id="KW-0812">Transmembrane</keyword>
<comment type="similarity">
    <text evidence="2">Belongs to the cation transport ATPase (P-type) (TC 3.A.3) family. Type IIA subfamily.</text>
</comment>
<dbReference type="Proteomes" id="UP000485562">
    <property type="component" value="Unassembled WGS sequence"/>
</dbReference>
<dbReference type="PANTHER" id="PTHR43294">
    <property type="entry name" value="SODIUM/POTASSIUM-TRANSPORTING ATPASE SUBUNIT ALPHA"/>
    <property type="match status" value="1"/>
</dbReference>
<dbReference type="Gene3D" id="3.40.50.1000">
    <property type="entry name" value="HAD superfamily/HAD-like"/>
    <property type="match status" value="2"/>
</dbReference>
<dbReference type="FunFam" id="3.40.50.1000:FF:000028">
    <property type="entry name" value="Calcium-transporting P-type ATPase, putative"/>
    <property type="match status" value="1"/>
</dbReference>
<feature type="transmembrane region" description="Helical" evidence="10">
    <location>
        <begin position="786"/>
        <end position="804"/>
    </location>
</feature>
<dbReference type="Gene3D" id="3.40.1110.10">
    <property type="entry name" value="Calcium-transporting ATPase, cytoplasmic domain N"/>
    <property type="match status" value="2"/>
</dbReference>
<dbReference type="InterPro" id="IPR050510">
    <property type="entry name" value="Cation_transp_ATPase_P-type"/>
</dbReference>
<dbReference type="InterPro" id="IPR044492">
    <property type="entry name" value="P_typ_ATPase_HD_dom"/>
</dbReference>
<dbReference type="SFLD" id="SFLDS00003">
    <property type="entry name" value="Haloacid_Dehalogenase"/>
    <property type="match status" value="1"/>
</dbReference>
<feature type="transmembrane region" description="Helical" evidence="10">
    <location>
        <begin position="750"/>
        <end position="766"/>
    </location>
</feature>
<feature type="domain" description="Cation-transporting P-type ATPase N-terminal" evidence="11">
    <location>
        <begin position="1"/>
        <end position="63"/>
    </location>
</feature>
<evidence type="ECO:0000256" key="5">
    <source>
        <dbReference type="ARBA" id="ARBA00022741"/>
    </source>
</evidence>
<dbReference type="GO" id="GO:0036376">
    <property type="term" value="P:sodium ion export across plasma membrane"/>
    <property type="evidence" value="ECO:0007669"/>
    <property type="project" value="TreeGrafter"/>
</dbReference>
<evidence type="ECO:0000256" key="10">
    <source>
        <dbReference type="SAM" id="Phobius"/>
    </source>
</evidence>
<comment type="caution">
    <text evidence="12">The sequence shown here is derived from an EMBL/GenBank/DDBJ whole genome shotgun (WGS) entry which is preliminary data.</text>
</comment>
<name>A0A1V6C993_UNCT6</name>
<dbReference type="Gene3D" id="1.20.1110.10">
    <property type="entry name" value="Calcium-transporting ATPase, transmembrane domain"/>
    <property type="match status" value="2"/>
</dbReference>
<dbReference type="PANTHER" id="PTHR43294:SF21">
    <property type="entry name" value="CATION TRANSPORTING ATPASE"/>
    <property type="match status" value="1"/>
</dbReference>
<dbReference type="InterPro" id="IPR006068">
    <property type="entry name" value="ATPase_P-typ_cation-transptr_C"/>
</dbReference>
<dbReference type="SUPFAM" id="SSF56784">
    <property type="entry name" value="HAD-like"/>
    <property type="match status" value="1"/>
</dbReference>
<evidence type="ECO:0000256" key="1">
    <source>
        <dbReference type="ARBA" id="ARBA00004651"/>
    </source>
</evidence>
<dbReference type="SFLD" id="SFLDF00027">
    <property type="entry name" value="p-type_atpase"/>
    <property type="match status" value="1"/>
</dbReference>
<proteinExistence type="inferred from homology"/>
<gene>
    <name evidence="12" type="primary">yloB</name>
    <name evidence="12" type="ORF">BWX89_00978</name>
</gene>
<dbReference type="InterPro" id="IPR008250">
    <property type="entry name" value="ATPase_P-typ_transduc_dom_A_sf"/>
</dbReference>
<dbReference type="InterPro" id="IPR059000">
    <property type="entry name" value="ATPase_P-type_domA"/>
</dbReference>